<protein>
    <submittedName>
        <fullName evidence="2">Membrane protein</fullName>
    </submittedName>
</protein>
<dbReference type="AlphaFoldDB" id="A0AA88Z7F3"/>
<dbReference type="RefSeq" id="WP_034206617.1">
    <property type="nucleotide sequence ID" value="NZ_KN150854.1"/>
</dbReference>
<evidence type="ECO:0000256" key="1">
    <source>
        <dbReference type="SAM" id="Phobius"/>
    </source>
</evidence>
<dbReference type="Proteomes" id="UP000029575">
    <property type="component" value="Unassembled WGS sequence"/>
</dbReference>
<comment type="caution">
    <text evidence="2">The sequence shown here is derived from an EMBL/GenBank/DDBJ whole genome shotgun (WGS) entry which is preliminary data.</text>
</comment>
<feature type="transmembrane region" description="Helical" evidence="1">
    <location>
        <begin position="16"/>
        <end position="34"/>
    </location>
</feature>
<dbReference type="EMBL" id="JPGD01000005">
    <property type="protein sequence ID" value="KGC03884.1"/>
    <property type="molecule type" value="Genomic_DNA"/>
</dbReference>
<keyword evidence="1" id="KW-0472">Membrane</keyword>
<organism evidence="2 3">
    <name type="scientific">Burkholderia cepacia</name>
    <name type="common">Pseudomonas cepacia</name>
    <dbReference type="NCBI Taxonomy" id="292"/>
    <lineage>
        <taxon>Bacteria</taxon>
        <taxon>Pseudomonadati</taxon>
        <taxon>Pseudomonadota</taxon>
        <taxon>Betaproteobacteria</taxon>
        <taxon>Burkholderiales</taxon>
        <taxon>Burkholderiaceae</taxon>
        <taxon>Burkholderia</taxon>
        <taxon>Burkholderia cepacia complex</taxon>
    </lineage>
</organism>
<keyword evidence="1" id="KW-0812">Transmembrane</keyword>
<name>A0AA88Z7F3_BURCE</name>
<reference evidence="2 3" key="1">
    <citation type="submission" date="2014-06" db="EMBL/GenBank/DDBJ databases">
        <authorList>
            <person name="Bishop-Lilly K.A."/>
            <person name="Broomall S.M."/>
            <person name="Chain P.S."/>
            <person name="Chertkov O."/>
            <person name="Coyne S.R."/>
            <person name="Daligault H.E."/>
            <person name="Davenport K.W."/>
            <person name="Erkkila T."/>
            <person name="Frey K.G."/>
            <person name="Gibbons H.S."/>
            <person name="Gu W."/>
            <person name="Jaissle J."/>
            <person name="Johnson S.L."/>
            <person name="Koroleva G.I."/>
            <person name="Ladner J.T."/>
            <person name="Lo C.-C."/>
            <person name="Minogue T.D."/>
            <person name="Munk C."/>
            <person name="Palacios G.F."/>
            <person name="Redden C.L."/>
            <person name="Rosenzweig C.N."/>
            <person name="Scholz M.B."/>
            <person name="Teshima H."/>
            <person name="Xu Y."/>
        </authorList>
    </citation>
    <scope>NUCLEOTIDE SEQUENCE [LARGE SCALE GENOMIC DNA]</scope>
    <source>
        <strain evidence="2 3">DWS 37UF10B-2</strain>
    </source>
</reference>
<keyword evidence="1" id="KW-1133">Transmembrane helix</keyword>
<feature type="transmembrane region" description="Helical" evidence="1">
    <location>
        <begin position="46"/>
        <end position="69"/>
    </location>
</feature>
<gene>
    <name evidence="2" type="ORF">DM43_2741</name>
</gene>
<feature type="transmembrane region" description="Helical" evidence="1">
    <location>
        <begin position="89"/>
        <end position="111"/>
    </location>
</feature>
<sequence>MNETTSARRKVGSGPAMLALAECVIAGIAGISIVSDPGSFAGASGFGAIGAALGVAILCGIVSLGGLVWAIGTLLHGNDDAGSAGSDAIPAYCAILLHGLLCLPILIVIFAGGMR</sequence>
<proteinExistence type="predicted"/>
<evidence type="ECO:0000313" key="2">
    <source>
        <dbReference type="EMBL" id="KGC03884.1"/>
    </source>
</evidence>
<evidence type="ECO:0000313" key="3">
    <source>
        <dbReference type="Proteomes" id="UP000029575"/>
    </source>
</evidence>
<accession>A0AA88Z7F3</accession>